<feature type="non-terminal residue" evidence="1">
    <location>
        <position position="1"/>
    </location>
</feature>
<gene>
    <name evidence="1" type="ORF">METZ01_LOCUS457254</name>
</gene>
<dbReference type="EMBL" id="UINC01190306">
    <property type="protein sequence ID" value="SVE04400.1"/>
    <property type="molecule type" value="Genomic_DNA"/>
</dbReference>
<dbReference type="AlphaFoldDB" id="A0A383A9Y8"/>
<evidence type="ECO:0000313" key="1">
    <source>
        <dbReference type="EMBL" id="SVE04400.1"/>
    </source>
</evidence>
<proteinExistence type="predicted"/>
<organism evidence="1">
    <name type="scientific">marine metagenome</name>
    <dbReference type="NCBI Taxonomy" id="408172"/>
    <lineage>
        <taxon>unclassified sequences</taxon>
        <taxon>metagenomes</taxon>
        <taxon>ecological metagenomes</taxon>
    </lineage>
</organism>
<protein>
    <submittedName>
        <fullName evidence="1">Uncharacterized protein</fullName>
    </submittedName>
</protein>
<sequence>LNKVVYAIWGQVFYIKLDITRCAASGHSVPQTSINRKIMDFTTPRRRILKIRGQ</sequence>
<reference evidence="1" key="1">
    <citation type="submission" date="2018-05" db="EMBL/GenBank/DDBJ databases">
        <authorList>
            <person name="Lanie J.A."/>
            <person name="Ng W.-L."/>
            <person name="Kazmierczak K.M."/>
            <person name="Andrzejewski T.M."/>
            <person name="Davidsen T.M."/>
            <person name="Wayne K.J."/>
            <person name="Tettelin H."/>
            <person name="Glass J.I."/>
            <person name="Rusch D."/>
            <person name="Podicherti R."/>
            <person name="Tsui H.-C.T."/>
            <person name="Winkler M.E."/>
        </authorList>
    </citation>
    <scope>NUCLEOTIDE SEQUENCE</scope>
</reference>
<accession>A0A383A9Y8</accession>
<name>A0A383A9Y8_9ZZZZ</name>